<accession>A0A2Z6DVX1</accession>
<keyword evidence="7 13" id="KW-0418">Kinase</keyword>
<evidence type="ECO:0000256" key="9">
    <source>
        <dbReference type="ARBA" id="ARBA00023012"/>
    </source>
</evidence>
<evidence type="ECO:0000256" key="5">
    <source>
        <dbReference type="ARBA" id="ARBA00022679"/>
    </source>
</evidence>
<keyword evidence="4" id="KW-0597">Phosphoprotein</keyword>
<dbReference type="GO" id="GO:0016020">
    <property type="term" value="C:membrane"/>
    <property type="evidence" value="ECO:0007669"/>
    <property type="project" value="UniProtKB-SubCell"/>
</dbReference>
<keyword evidence="10" id="KW-1133">Transmembrane helix</keyword>
<dbReference type="EMBL" id="AP018558">
    <property type="protein sequence ID" value="BBD76518.1"/>
    <property type="molecule type" value="Genomic_DNA"/>
</dbReference>
<dbReference type="EC" id="2.7.13.3" evidence="3"/>
<dbReference type="SMART" id="SM00388">
    <property type="entry name" value="HisKA"/>
    <property type="match status" value="1"/>
</dbReference>
<dbReference type="InterPro" id="IPR036890">
    <property type="entry name" value="HATPase_C_sf"/>
</dbReference>
<protein>
    <recommendedName>
        <fullName evidence="3">histidine kinase</fullName>
        <ecNumber evidence="3">2.7.13.3</ecNumber>
    </recommendedName>
</protein>
<dbReference type="InterPro" id="IPR003661">
    <property type="entry name" value="HisK_dim/P_dom"/>
</dbReference>
<dbReference type="InterPro" id="IPR003660">
    <property type="entry name" value="HAMP_dom"/>
</dbReference>
<dbReference type="CDD" id="cd00075">
    <property type="entry name" value="HATPase"/>
    <property type="match status" value="1"/>
</dbReference>
<evidence type="ECO:0000256" key="1">
    <source>
        <dbReference type="ARBA" id="ARBA00000085"/>
    </source>
</evidence>
<keyword evidence="14" id="KW-1185">Reference proteome</keyword>
<dbReference type="Pfam" id="PF00512">
    <property type="entry name" value="HisKA"/>
    <property type="match status" value="1"/>
</dbReference>
<dbReference type="Pfam" id="PF00672">
    <property type="entry name" value="HAMP"/>
    <property type="match status" value="1"/>
</dbReference>
<feature type="domain" description="Histidine kinase" evidence="11">
    <location>
        <begin position="281"/>
        <end position="483"/>
    </location>
</feature>
<dbReference type="Pfam" id="PF02518">
    <property type="entry name" value="HATPase_c"/>
    <property type="match status" value="1"/>
</dbReference>
<name>A0A2Z6DVX1_HYDTE</name>
<evidence type="ECO:0000256" key="2">
    <source>
        <dbReference type="ARBA" id="ARBA00004370"/>
    </source>
</evidence>
<comment type="catalytic activity">
    <reaction evidence="1">
        <text>ATP + protein L-histidine = ADP + protein N-phospho-L-histidine.</text>
        <dbReference type="EC" id="2.7.13.3"/>
    </reaction>
</comment>
<keyword evidence="10" id="KW-0472">Membrane</keyword>
<dbReference type="SUPFAM" id="SSF47384">
    <property type="entry name" value="Homodimeric domain of signal transducing histidine kinase"/>
    <property type="match status" value="1"/>
</dbReference>
<dbReference type="InterPro" id="IPR004358">
    <property type="entry name" value="Sig_transdc_His_kin-like_C"/>
</dbReference>
<dbReference type="PANTHER" id="PTHR43065:SF10">
    <property type="entry name" value="PEROXIDE STRESS-ACTIVATED HISTIDINE KINASE MAK3"/>
    <property type="match status" value="1"/>
</dbReference>
<dbReference type="CDD" id="cd00082">
    <property type="entry name" value="HisKA"/>
    <property type="match status" value="1"/>
</dbReference>
<evidence type="ECO:0000313" key="13">
    <source>
        <dbReference type="EMBL" id="BBD76518.1"/>
    </source>
</evidence>
<evidence type="ECO:0000313" key="14">
    <source>
        <dbReference type="Proteomes" id="UP000262004"/>
    </source>
</evidence>
<reference evidence="13 14" key="1">
    <citation type="submission" date="2018-04" db="EMBL/GenBank/DDBJ databases">
        <title>Complete genome sequence of Hydrogenophilus thermoluteolus TH-1.</title>
        <authorList>
            <person name="Arai H."/>
        </authorList>
    </citation>
    <scope>NUCLEOTIDE SEQUENCE [LARGE SCALE GENOMIC DNA]</scope>
    <source>
        <strain evidence="13 14">TH-1</strain>
    </source>
</reference>
<dbReference type="SMART" id="SM00304">
    <property type="entry name" value="HAMP"/>
    <property type="match status" value="1"/>
</dbReference>
<dbReference type="PANTHER" id="PTHR43065">
    <property type="entry name" value="SENSOR HISTIDINE KINASE"/>
    <property type="match status" value="1"/>
</dbReference>
<dbReference type="PRINTS" id="PR00344">
    <property type="entry name" value="BCTRLSENSOR"/>
</dbReference>
<dbReference type="PROSITE" id="PS50109">
    <property type="entry name" value="HIS_KIN"/>
    <property type="match status" value="1"/>
</dbReference>
<dbReference type="InterPro" id="IPR036097">
    <property type="entry name" value="HisK_dim/P_sf"/>
</dbReference>
<dbReference type="Gene3D" id="1.10.287.130">
    <property type="match status" value="1"/>
</dbReference>
<feature type="transmembrane region" description="Helical" evidence="10">
    <location>
        <begin position="13"/>
        <end position="34"/>
    </location>
</feature>
<feature type="domain" description="HAMP" evidence="12">
    <location>
        <begin position="207"/>
        <end position="261"/>
    </location>
</feature>
<comment type="subcellular location">
    <subcellularLocation>
        <location evidence="2">Membrane</location>
    </subcellularLocation>
</comment>
<organism evidence="13 14">
    <name type="scientific">Hydrogenophilus thermoluteolus</name>
    <name type="common">Pseudomonas hydrogenothermophila</name>
    <dbReference type="NCBI Taxonomy" id="297"/>
    <lineage>
        <taxon>Bacteria</taxon>
        <taxon>Pseudomonadati</taxon>
        <taxon>Pseudomonadota</taxon>
        <taxon>Hydrogenophilia</taxon>
        <taxon>Hydrogenophilales</taxon>
        <taxon>Hydrogenophilaceae</taxon>
        <taxon>Hydrogenophilus</taxon>
    </lineage>
</organism>
<dbReference type="PROSITE" id="PS50885">
    <property type="entry name" value="HAMP"/>
    <property type="match status" value="1"/>
</dbReference>
<proteinExistence type="predicted"/>
<evidence type="ECO:0000259" key="12">
    <source>
        <dbReference type="PROSITE" id="PS50885"/>
    </source>
</evidence>
<dbReference type="Proteomes" id="UP000262004">
    <property type="component" value="Chromosome"/>
</dbReference>
<keyword evidence="8" id="KW-0067">ATP-binding</keyword>
<keyword evidence="10" id="KW-0812">Transmembrane</keyword>
<dbReference type="Gene3D" id="6.10.340.10">
    <property type="match status" value="1"/>
</dbReference>
<dbReference type="KEGG" id="htl:HPTL_0248"/>
<keyword evidence="5" id="KW-0808">Transferase</keyword>
<keyword evidence="9" id="KW-0902">Two-component regulatory system</keyword>
<gene>
    <name evidence="13" type="ORF">HPTL_0248</name>
</gene>
<evidence type="ECO:0000256" key="3">
    <source>
        <dbReference type="ARBA" id="ARBA00012438"/>
    </source>
</evidence>
<evidence type="ECO:0000256" key="4">
    <source>
        <dbReference type="ARBA" id="ARBA00022553"/>
    </source>
</evidence>
<dbReference type="AlphaFoldDB" id="A0A2Z6DVX1"/>
<evidence type="ECO:0000256" key="8">
    <source>
        <dbReference type="ARBA" id="ARBA00022840"/>
    </source>
</evidence>
<feature type="transmembrane region" description="Helical" evidence="10">
    <location>
        <begin position="187"/>
        <end position="206"/>
    </location>
</feature>
<dbReference type="SMART" id="SM00387">
    <property type="entry name" value="HATPase_c"/>
    <property type="match status" value="1"/>
</dbReference>
<evidence type="ECO:0000256" key="7">
    <source>
        <dbReference type="ARBA" id="ARBA00022777"/>
    </source>
</evidence>
<evidence type="ECO:0000259" key="11">
    <source>
        <dbReference type="PROSITE" id="PS50109"/>
    </source>
</evidence>
<dbReference type="OrthoDB" id="5287368at2"/>
<dbReference type="Gene3D" id="3.30.565.10">
    <property type="entry name" value="Histidine kinase-like ATPase, C-terminal domain"/>
    <property type="match status" value="1"/>
</dbReference>
<dbReference type="GO" id="GO:0000155">
    <property type="term" value="F:phosphorelay sensor kinase activity"/>
    <property type="evidence" value="ECO:0007669"/>
    <property type="project" value="InterPro"/>
</dbReference>
<dbReference type="SUPFAM" id="SSF55874">
    <property type="entry name" value="ATPase domain of HSP90 chaperone/DNA topoisomerase II/histidine kinase"/>
    <property type="match status" value="1"/>
</dbReference>
<dbReference type="InterPro" id="IPR003594">
    <property type="entry name" value="HATPase_dom"/>
</dbReference>
<dbReference type="InterPro" id="IPR005467">
    <property type="entry name" value="His_kinase_dom"/>
</dbReference>
<evidence type="ECO:0000256" key="6">
    <source>
        <dbReference type="ARBA" id="ARBA00022741"/>
    </source>
</evidence>
<dbReference type="GO" id="GO:0005524">
    <property type="term" value="F:ATP binding"/>
    <property type="evidence" value="ECO:0007669"/>
    <property type="project" value="UniProtKB-KW"/>
</dbReference>
<dbReference type="CDD" id="cd06225">
    <property type="entry name" value="HAMP"/>
    <property type="match status" value="1"/>
</dbReference>
<dbReference type="RefSeq" id="WP_119334352.1">
    <property type="nucleotide sequence ID" value="NZ_AP018558.1"/>
</dbReference>
<keyword evidence="6" id="KW-0547">Nucleotide-binding</keyword>
<evidence type="ECO:0000256" key="10">
    <source>
        <dbReference type="SAM" id="Phobius"/>
    </source>
</evidence>
<sequence length="485" mass="53649">MKPLTNLSLRWKIPLRVMFAVLGTAFLITTALLVKDYEEMRANLERNARSLGSLLANTLISPVLHDDVWRAFEILRSVRTEEIPAMSNAASPLLLVIDKERRIFVANEPRRYPLGALVDELRGDVGQMAKQVKWEGNAQQQSITVPESNTLFVISPLLTDGEALGHVVLGYATTAILPHYRELVLRAFWITCLAMLFILPVSWIWARRTAEPLLALASAMRHVPDRLTEAEQAALPESGDEIGQLSAAFRRMIAELKLKQELEEQMVVSERLAAIGRLTAGIAHEINNPLGGMLTAVKTWQKHGEHDPIAAQTVSLLERGLTQIRNTVAALLVETKLQDRSLEPADLEDIYLLVEGEAHARHVTLQIDSNLTAPLPLPATPIRQILLNLILNAIAASPPNGIIAVAVQCTESRHLLLSVCNDGDPIPENQMAYLFEPFATQRKEGHGLGLWVVYQLVKQLNGGLSVESHSGRTCFLVEIPYALPD</sequence>